<sequence length="204" mass="22351">MDQQTIDKPTIIKLTLLSLVIGGGLLVVAIMPAEYGIDPVGAGKLLGFDKLYSPETTEAVRKPTQKSHPAVKLGHVGSGPDVPVPAGVSDPAPERQYQERQDEVSVTIPAGKGIEYKVQMLKYGKMKYSWITDGPELFLDFHGEVKKKPGEKSGFYESYTVAYSKNMAGTLTAPFEGPHGWYFKNSGSEDVVVTIRMKGQYRLK</sequence>
<dbReference type="KEGG" id="fax:FUAX_22830"/>
<feature type="region of interest" description="Disordered" evidence="1">
    <location>
        <begin position="57"/>
        <end position="103"/>
    </location>
</feature>
<keyword evidence="2" id="KW-1133">Transmembrane helix</keyword>
<accession>A0AAU9DAA2</accession>
<reference evidence="3 4" key="1">
    <citation type="submission" date="2021-12" db="EMBL/GenBank/DDBJ databases">
        <title>Genome sequencing of bacteria with rrn-lacking chromosome and rrn-plasmid.</title>
        <authorList>
            <person name="Anda M."/>
            <person name="Iwasaki W."/>
        </authorList>
    </citation>
    <scope>NUCLEOTIDE SEQUENCE [LARGE SCALE GENOMIC DNA]</scope>
    <source>
        <strain evidence="3 4">DSM 100852</strain>
    </source>
</reference>
<keyword evidence="4" id="KW-1185">Reference proteome</keyword>
<proteinExistence type="predicted"/>
<evidence type="ECO:0000256" key="2">
    <source>
        <dbReference type="SAM" id="Phobius"/>
    </source>
</evidence>
<dbReference type="AlphaFoldDB" id="A0AAU9DAA2"/>
<evidence type="ECO:0000313" key="4">
    <source>
        <dbReference type="Proteomes" id="UP001348817"/>
    </source>
</evidence>
<keyword evidence="2" id="KW-0812">Transmembrane</keyword>
<keyword evidence="2" id="KW-0472">Membrane</keyword>
<dbReference type="RefSeq" id="WP_338391437.1">
    <property type="nucleotide sequence ID" value="NZ_AP025314.1"/>
</dbReference>
<name>A0AAU9DAA2_9BACT</name>
<evidence type="ECO:0000256" key="1">
    <source>
        <dbReference type="SAM" id="MobiDB-lite"/>
    </source>
</evidence>
<protein>
    <recommendedName>
        <fullName evidence="5">Proteinase inhibitor I42 chagasin domain-containing protein</fullName>
    </recommendedName>
</protein>
<organism evidence="3 4">
    <name type="scientific">Fulvitalea axinellae</name>
    <dbReference type="NCBI Taxonomy" id="1182444"/>
    <lineage>
        <taxon>Bacteria</taxon>
        <taxon>Pseudomonadati</taxon>
        <taxon>Bacteroidota</taxon>
        <taxon>Cytophagia</taxon>
        <taxon>Cytophagales</taxon>
        <taxon>Persicobacteraceae</taxon>
        <taxon>Fulvitalea</taxon>
    </lineage>
</organism>
<feature type="transmembrane region" description="Helical" evidence="2">
    <location>
        <begin position="12"/>
        <end position="31"/>
    </location>
</feature>
<feature type="compositionally biased region" description="Basic and acidic residues" evidence="1">
    <location>
        <begin position="92"/>
        <end position="103"/>
    </location>
</feature>
<dbReference type="EMBL" id="AP025314">
    <property type="protein sequence ID" value="BDD09851.1"/>
    <property type="molecule type" value="Genomic_DNA"/>
</dbReference>
<gene>
    <name evidence="3" type="ORF">FUAX_22830</name>
</gene>
<dbReference type="Proteomes" id="UP001348817">
    <property type="component" value="Chromosome"/>
</dbReference>
<evidence type="ECO:0008006" key="5">
    <source>
        <dbReference type="Google" id="ProtNLM"/>
    </source>
</evidence>
<evidence type="ECO:0000313" key="3">
    <source>
        <dbReference type="EMBL" id="BDD09851.1"/>
    </source>
</evidence>